<dbReference type="EMBL" id="GBXM01095761">
    <property type="protein sequence ID" value="JAH12816.1"/>
    <property type="molecule type" value="Transcribed_RNA"/>
</dbReference>
<reference evidence="1" key="2">
    <citation type="journal article" date="2015" name="Fish Shellfish Immunol.">
        <title>Early steps in the European eel (Anguilla anguilla)-Vibrio vulnificus interaction in the gills: Role of the RtxA13 toxin.</title>
        <authorList>
            <person name="Callol A."/>
            <person name="Pajuelo D."/>
            <person name="Ebbesson L."/>
            <person name="Teles M."/>
            <person name="MacKenzie S."/>
            <person name="Amaro C."/>
        </authorList>
    </citation>
    <scope>NUCLEOTIDE SEQUENCE</scope>
</reference>
<sequence>MQRRLRSRHYMYCIVFKVRKKKVLHFRDVNFYFFSQNREGKYNDFSDCKLLHSCTLLNLTFKFVINVYNFY</sequence>
<name>A0A0E9Q7H8_ANGAN</name>
<protein>
    <submittedName>
        <fullName evidence="1">Uncharacterized protein</fullName>
    </submittedName>
</protein>
<proteinExistence type="predicted"/>
<evidence type="ECO:0000313" key="1">
    <source>
        <dbReference type="EMBL" id="JAH12816.1"/>
    </source>
</evidence>
<reference evidence="1" key="1">
    <citation type="submission" date="2014-11" db="EMBL/GenBank/DDBJ databases">
        <authorList>
            <person name="Amaro Gonzalez C."/>
        </authorList>
    </citation>
    <scope>NUCLEOTIDE SEQUENCE</scope>
</reference>
<dbReference type="AlphaFoldDB" id="A0A0E9Q7H8"/>
<accession>A0A0E9Q7H8</accession>
<organism evidence="1">
    <name type="scientific">Anguilla anguilla</name>
    <name type="common">European freshwater eel</name>
    <name type="synonym">Muraena anguilla</name>
    <dbReference type="NCBI Taxonomy" id="7936"/>
    <lineage>
        <taxon>Eukaryota</taxon>
        <taxon>Metazoa</taxon>
        <taxon>Chordata</taxon>
        <taxon>Craniata</taxon>
        <taxon>Vertebrata</taxon>
        <taxon>Euteleostomi</taxon>
        <taxon>Actinopterygii</taxon>
        <taxon>Neopterygii</taxon>
        <taxon>Teleostei</taxon>
        <taxon>Anguilliformes</taxon>
        <taxon>Anguillidae</taxon>
        <taxon>Anguilla</taxon>
    </lineage>
</organism>